<comment type="caution">
    <text evidence="2">The sequence shown here is derived from an EMBL/GenBank/DDBJ whole genome shotgun (WGS) entry which is preliminary data.</text>
</comment>
<dbReference type="AlphaFoldDB" id="A0A8J2J8W3"/>
<reference evidence="2" key="1">
    <citation type="submission" date="2021-05" db="EMBL/GenBank/DDBJ databases">
        <authorList>
            <person name="Khan N."/>
        </authorList>
    </citation>
    <scope>NUCLEOTIDE SEQUENCE</scope>
</reference>
<evidence type="ECO:0000313" key="2">
    <source>
        <dbReference type="EMBL" id="CAG7561119.1"/>
    </source>
</evidence>
<keyword evidence="1" id="KW-0732">Signal</keyword>
<organism evidence="2 3">
    <name type="scientific">Fusarium equiseti</name>
    <name type="common">Fusarium scirpi</name>
    <dbReference type="NCBI Taxonomy" id="61235"/>
    <lineage>
        <taxon>Eukaryota</taxon>
        <taxon>Fungi</taxon>
        <taxon>Dikarya</taxon>
        <taxon>Ascomycota</taxon>
        <taxon>Pezizomycotina</taxon>
        <taxon>Sordariomycetes</taxon>
        <taxon>Hypocreomycetidae</taxon>
        <taxon>Hypocreales</taxon>
        <taxon>Nectriaceae</taxon>
        <taxon>Fusarium</taxon>
        <taxon>Fusarium incarnatum-equiseti species complex</taxon>
    </lineage>
</organism>
<name>A0A8J2J8W3_FUSEQ</name>
<protein>
    <submittedName>
        <fullName evidence="2">Uncharacterized protein</fullName>
    </submittedName>
</protein>
<feature type="chain" id="PRO_5035202736" evidence="1">
    <location>
        <begin position="20"/>
        <end position="513"/>
    </location>
</feature>
<accession>A0A8J2J8W3</accession>
<gene>
    <name evidence="2" type="ORF">FEQUK3_LOCUS6887</name>
</gene>
<sequence length="513" mass="56871">MKTYASITLLNLALLAVHAADQKDIDDSCNDVWGVIGCSRTIQYPDFVRATYDNTGAQNGIEVVPEDINICTAVQDALGNRDFVNMADVNCGCLNMASYYGDDSSYKNTFDGQINQGVREYILDVIYDAETCLYNNDYVISTNKASVTRSQLSAANGWTIIKAPEVDIATYRKLIKAVASCYSGTCDGPKIRAFFASYVDKAESVIESDLVEMLNNWVALFASLKQKTTEVQTYAKQVQSRLKSVSSKVESVKANVCRNSACKGSTPTNAFKKFSSTISTIKGLQGVPSAAEKSLANLPKMTQITRTAIKYSTTAADEKYYVGLVEDYQINTIRDLIKAFRITEYMPQAGEDLRNLVNKFNLISKHAPDAKAAATSIDKILTTNWAKNSELAKTASGRKVRDGLIKIQKAFKDDLKVPLANLIKSNKAVEDLLAKFPLRKKRLEFTSGGVYFNRWTDVQMKVPCGVSKSKDFSDSTGTWTVPFSWTEIEACDFGPKKVNFVKHALPYIKYRFI</sequence>
<dbReference type="EMBL" id="CAJSTJ010000140">
    <property type="protein sequence ID" value="CAG7561119.1"/>
    <property type="molecule type" value="Genomic_DNA"/>
</dbReference>
<evidence type="ECO:0000313" key="3">
    <source>
        <dbReference type="Proteomes" id="UP000693738"/>
    </source>
</evidence>
<feature type="signal peptide" evidence="1">
    <location>
        <begin position="1"/>
        <end position="19"/>
    </location>
</feature>
<dbReference type="Proteomes" id="UP000693738">
    <property type="component" value="Unassembled WGS sequence"/>
</dbReference>
<proteinExistence type="predicted"/>
<evidence type="ECO:0000256" key="1">
    <source>
        <dbReference type="SAM" id="SignalP"/>
    </source>
</evidence>